<evidence type="ECO:0000313" key="2">
    <source>
        <dbReference type="Proteomes" id="UP000821845"/>
    </source>
</evidence>
<accession>A0ACB7S7E2</accession>
<protein>
    <submittedName>
        <fullName evidence="1">Uncharacterized protein</fullName>
    </submittedName>
</protein>
<name>A0ACB7S7E2_HYAAI</name>
<gene>
    <name evidence="1" type="ORF">HPB50_023268</name>
</gene>
<dbReference type="Proteomes" id="UP000821845">
    <property type="component" value="Chromosome 6"/>
</dbReference>
<comment type="caution">
    <text evidence="1">The sequence shown here is derived from an EMBL/GenBank/DDBJ whole genome shotgun (WGS) entry which is preliminary data.</text>
</comment>
<dbReference type="EMBL" id="CM023486">
    <property type="protein sequence ID" value="KAH6929077.1"/>
    <property type="molecule type" value="Genomic_DNA"/>
</dbReference>
<sequence>METLKKKRKVIRSQVTRFTNDADKLLSSASAIDLDESCGRTVHPERRQRAMRFLPYGL</sequence>
<organism evidence="1 2">
    <name type="scientific">Hyalomma asiaticum</name>
    <name type="common">Tick</name>
    <dbReference type="NCBI Taxonomy" id="266040"/>
    <lineage>
        <taxon>Eukaryota</taxon>
        <taxon>Metazoa</taxon>
        <taxon>Ecdysozoa</taxon>
        <taxon>Arthropoda</taxon>
        <taxon>Chelicerata</taxon>
        <taxon>Arachnida</taxon>
        <taxon>Acari</taxon>
        <taxon>Parasitiformes</taxon>
        <taxon>Ixodida</taxon>
        <taxon>Ixodoidea</taxon>
        <taxon>Ixodidae</taxon>
        <taxon>Hyalomminae</taxon>
        <taxon>Hyalomma</taxon>
    </lineage>
</organism>
<keyword evidence="2" id="KW-1185">Reference proteome</keyword>
<proteinExistence type="predicted"/>
<reference evidence="1" key="1">
    <citation type="submission" date="2020-05" db="EMBL/GenBank/DDBJ databases">
        <title>Large-scale comparative analyses of tick genomes elucidate their genetic diversity and vector capacities.</title>
        <authorList>
            <person name="Jia N."/>
            <person name="Wang J."/>
            <person name="Shi W."/>
            <person name="Du L."/>
            <person name="Sun Y."/>
            <person name="Zhan W."/>
            <person name="Jiang J."/>
            <person name="Wang Q."/>
            <person name="Zhang B."/>
            <person name="Ji P."/>
            <person name="Sakyi L.B."/>
            <person name="Cui X."/>
            <person name="Yuan T."/>
            <person name="Jiang B."/>
            <person name="Yang W."/>
            <person name="Lam T.T.-Y."/>
            <person name="Chang Q."/>
            <person name="Ding S."/>
            <person name="Wang X."/>
            <person name="Zhu J."/>
            <person name="Ruan X."/>
            <person name="Zhao L."/>
            <person name="Wei J."/>
            <person name="Que T."/>
            <person name="Du C."/>
            <person name="Cheng J."/>
            <person name="Dai P."/>
            <person name="Han X."/>
            <person name="Huang E."/>
            <person name="Gao Y."/>
            <person name="Liu J."/>
            <person name="Shao H."/>
            <person name="Ye R."/>
            <person name="Li L."/>
            <person name="Wei W."/>
            <person name="Wang X."/>
            <person name="Wang C."/>
            <person name="Yang T."/>
            <person name="Huo Q."/>
            <person name="Li W."/>
            <person name="Guo W."/>
            <person name="Chen H."/>
            <person name="Zhou L."/>
            <person name="Ni X."/>
            <person name="Tian J."/>
            <person name="Zhou Y."/>
            <person name="Sheng Y."/>
            <person name="Liu T."/>
            <person name="Pan Y."/>
            <person name="Xia L."/>
            <person name="Li J."/>
            <person name="Zhao F."/>
            <person name="Cao W."/>
        </authorList>
    </citation>
    <scope>NUCLEOTIDE SEQUENCE</scope>
    <source>
        <strain evidence="1">Hyas-2018</strain>
    </source>
</reference>
<evidence type="ECO:0000313" key="1">
    <source>
        <dbReference type="EMBL" id="KAH6929077.1"/>
    </source>
</evidence>